<dbReference type="Gene3D" id="1.20.1560.10">
    <property type="entry name" value="ABC transporter type 1, transmembrane domain"/>
    <property type="match status" value="1"/>
</dbReference>
<comment type="subcellular location">
    <subcellularLocation>
        <location evidence="1">Cell membrane</location>
        <topology evidence="1">Multi-pass membrane protein</topology>
    </subcellularLocation>
</comment>
<accession>A0A6B3NDN7</accession>
<gene>
    <name evidence="5" type="ORF">F6J89_14125</name>
</gene>
<dbReference type="SUPFAM" id="SSF90123">
    <property type="entry name" value="ABC transporter transmembrane region"/>
    <property type="match status" value="1"/>
</dbReference>
<organism evidence="5">
    <name type="scientific">Symploca sp. SIO1C4</name>
    <dbReference type="NCBI Taxonomy" id="2607765"/>
    <lineage>
        <taxon>Bacteria</taxon>
        <taxon>Bacillati</taxon>
        <taxon>Cyanobacteriota</taxon>
        <taxon>Cyanophyceae</taxon>
        <taxon>Coleofasciculales</taxon>
        <taxon>Coleofasciculaceae</taxon>
        <taxon>Symploca</taxon>
    </lineage>
</organism>
<dbReference type="GO" id="GO:0005886">
    <property type="term" value="C:plasma membrane"/>
    <property type="evidence" value="ECO:0007669"/>
    <property type="project" value="UniProtKB-SubCell"/>
</dbReference>
<dbReference type="AlphaFoldDB" id="A0A6B3NDN7"/>
<evidence type="ECO:0000256" key="3">
    <source>
        <dbReference type="ARBA" id="ARBA00022989"/>
    </source>
</evidence>
<proteinExistence type="predicted"/>
<evidence type="ECO:0000256" key="1">
    <source>
        <dbReference type="ARBA" id="ARBA00004651"/>
    </source>
</evidence>
<sequence>MLLYMIKHSPEWIRPLVIANVIEIISNPKNHSLSELWLNGAILAVSVLQNIPNHDLLIKYMSIATRKMESNLRSLLTRQLQHLEIGFYKDKSTGVLPNKLLRDFEPIQVLTNHRKLEYNLKIV</sequence>
<keyword evidence="4" id="KW-0472">Membrane</keyword>
<keyword evidence="5" id="KW-0547">Nucleotide-binding</keyword>
<evidence type="ECO:0000313" key="5">
    <source>
        <dbReference type="EMBL" id="NER28732.1"/>
    </source>
</evidence>
<dbReference type="InterPro" id="IPR036640">
    <property type="entry name" value="ABC1_TM_sf"/>
</dbReference>
<comment type="caution">
    <text evidence="5">The sequence shown here is derived from an EMBL/GenBank/DDBJ whole genome shotgun (WGS) entry which is preliminary data.</text>
</comment>
<dbReference type="GO" id="GO:0005524">
    <property type="term" value="F:ATP binding"/>
    <property type="evidence" value="ECO:0007669"/>
    <property type="project" value="UniProtKB-KW"/>
</dbReference>
<protein>
    <submittedName>
        <fullName evidence="5">ABC transporter ATP-binding protein</fullName>
    </submittedName>
</protein>
<dbReference type="EMBL" id="JAAHFQ010000254">
    <property type="protein sequence ID" value="NER28732.1"/>
    <property type="molecule type" value="Genomic_DNA"/>
</dbReference>
<keyword evidence="2" id="KW-0812">Transmembrane</keyword>
<name>A0A6B3NDN7_9CYAN</name>
<evidence type="ECO:0000256" key="4">
    <source>
        <dbReference type="ARBA" id="ARBA00023136"/>
    </source>
</evidence>
<keyword evidence="3" id="KW-1133">Transmembrane helix</keyword>
<keyword evidence="5" id="KW-0067">ATP-binding</keyword>
<reference evidence="5" key="1">
    <citation type="submission" date="2019-11" db="EMBL/GenBank/DDBJ databases">
        <title>Genomic insights into an expanded diversity of filamentous marine cyanobacteria reveals the extraordinary biosynthetic potential of Moorea and Okeania.</title>
        <authorList>
            <person name="Ferreira Leao T."/>
            <person name="Wang M."/>
            <person name="Moss N."/>
            <person name="Da Silva R."/>
            <person name="Sanders J."/>
            <person name="Nurk S."/>
            <person name="Gurevich A."/>
            <person name="Humphrey G."/>
            <person name="Reher R."/>
            <person name="Zhu Q."/>
            <person name="Belda-Ferre P."/>
            <person name="Glukhov E."/>
            <person name="Rex R."/>
            <person name="Dorrestein P.C."/>
            <person name="Knight R."/>
            <person name="Pevzner P."/>
            <person name="Gerwick W.H."/>
            <person name="Gerwick L."/>
        </authorList>
    </citation>
    <scope>NUCLEOTIDE SEQUENCE</scope>
    <source>
        <strain evidence="5">SIO1C4</strain>
    </source>
</reference>
<evidence type="ECO:0000256" key="2">
    <source>
        <dbReference type="ARBA" id="ARBA00022692"/>
    </source>
</evidence>